<dbReference type="AlphaFoldDB" id="A0AAW1YPM2"/>
<proteinExistence type="predicted"/>
<keyword evidence="4" id="KW-1185">Reference proteome</keyword>
<dbReference type="Proteomes" id="UP001457282">
    <property type="component" value="Unassembled WGS sequence"/>
</dbReference>
<dbReference type="PROSITE" id="PS51375">
    <property type="entry name" value="PPR"/>
    <property type="match status" value="1"/>
</dbReference>
<accession>A0AAW1YPM2</accession>
<dbReference type="NCBIfam" id="TIGR00756">
    <property type="entry name" value="PPR"/>
    <property type="match status" value="2"/>
</dbReference>
<dbReference type="EMBL" id="JBEDUW010000001">
    <property type="protein sequence ID" value="KAK9950630.1"/>
    <property type="molecule type" value="Genomic_DNA"/>
</dbReference>
<dbReference type="InterPro" id="IPR011990">
    <property type="entry name" value="TPR-like_helical_dom_sf"/>
</dbReference>
<comment type="caution">
    <text evidence="3">The sequence shown here is derived from an EMBL/GenBank/DDBJ whole genome shotgun (WGS) entry which is preliminary data.</text>
</comment>
<name>A0AAW1YPM2_RUBAR</name>
<evidence type="ECO:0000313" key="3">
    <source>
        <dbReference type="EMBL" id="KAK9950630.1"/>
    </source>
</evidence>
<reference evidence="3 4" key="1">
    <citation type="journal article" date="2023" name="G3 (Bethesda)">
        <title>A chromosome-length genome assembly and annotation of blackberry (Rubus argutus, cv. 'Hillquist').</title>
        <authorList>
            <person name="Bruna T."/>
            <person name="Aryal R."/>
            <person name="Dudchenko O."/>
            <person name="Sargent D.J."/>
            <person name="Mead D."/>
            <person name="Buti M."/>
            <person name="Cavallini A."/>
            <person name="Hytonen T."/>
            <person name="Andres J."/>
            <person name="Pham M."/>
            <person name="Weisz D."/>
            <person name="Mascagni F."/>
            <person name="Usai G."/>
            <person name="Natali L."/>
            <person name="Bassil N."/>
            <person name="Fernandez G.E."/>
            <person name="Lomsadze A."/>
            <person name="Armour M."/>
            <person name="Olukolu B."/>
            <person name="Poorten T."/>
            <person name="Britton C."/>
            <person name="Davik J."/>
            <person name="Ashrafi H."/>
            <person name="Aiden E.L."/>
            <person name="Borodovsky M."/>
            <person name="Worthington M."/>
        </authorList>
    </citation>
    <scope>NUCLEOTIDE SEQUENCE [LARGE SCALE GENOMIC DNA]</scope>
    <source>
        <strain evidence="3">PI 553951</strain>
    </source>
</reference>
<feature type="repeat" description="PPR" evidence="2">
    <location>
        <begin position="1"/>
        <end position="28"/>
    </location>
</feature>
<evidence type="ECO:0000256" key="1">
    <source>
        <dbReference type="ARBA" id="ARBA00022737"/>
    </source>
</evidence>
<organism evidence="3 4">
    <name type="scientific">Rubus argutus</name>
    <name type="common">Southern blackberry</name>
    <dbReference type="NCBI Taxonomy" id="59490"/>
    <lineage>
        <taxon>Eukaryota</taxon>
        <taxon>Viridiplantae</taxon>
        <taxon>Streptophyta</taxon>
        <taxon>Embryophyta</taxon>
        <taxon>Tracheophyta</taxon>
        <taxon>Spermatophyta</taxon>
        <taxon>Magnoliopsida</taxon>
        <taxon>eudicotyledons</taxon>
        <taxon>Gunneridae</taxon>
        <taxon>Pentapetalae</taxon>
        <taxon>rosids</taxon>
        <taxon>fabids</taxon>
        <taxon>Rosales</taxon>
        <taxon>Rosaceae</taxon>
        <taxon>Rosoideae</taxon>
        <taxon>Rosoideae incertae sedis</taxon>
        <taxon>Rubus</taxon>
    </lineage>
</organism>
<protein>
    <recommendedName>
        <fullName evidence="5">Pentatricopeptide repeat-containing protein</fullName>
    </recommendedName>
</protein>
<evidence type="ECO:0008006" key="5">
    <source>
        <dbReference type="Google" id="ProtNLM"/>
    </source>
</evidence>
<dbReference type="PANTHER" id="PTHR47926:SF416">
    <property type="entry name" value="(WILD MALAYSIAN BANANA) HYPOTHETICAL PROTEIN"/>
    <property type="match status" value="1"/>
</dbReference>
<keyword evidence="1" id="KW-0677">Repeat</keyword>
<gene>
    <name evidence="3" type="ORF">M0R45_006110</name>
</gene>
<dbReference type="InterPro" id="IPR046960">
    <property type="entry name" value="PPR_At4g14850-like_plant"/>
</dbReference>
<dbReference type="PANTHER" id="PTHR47926">
    <property type="entry name" value="PENTATRICOPEPTIDE REPEAT-CONTAINING PROTEIN"/>
    <property type="match status" value="1"/>
</dbReference>
<dbReference type="InterPro" id="IPR002885">
    <property type="entry name" value="PPR_rpt"/>
</dbReference>
<dbReference type="GO" id="GO:0003723">
    <property type="term" value="F:RNA binding"/>
    <property type="evidence" value="ECO:0007669"/>
    <property type="project" value="InterPro"/>
</dbReference>
<dbReference type="GO" id="GO:0009451">
    <property type="term" value="P:RNA modification"/>
    <property type="evidence" value="ECO:0007669"/>
    <property type="project" value="InterPro"/>
</dbReference>
<sequence length="157" mass="17604">MINGYVQLRLFREALEIFAAMQTAGFLPNHAGIVGDLTVCGFVGALDQGRWMHAYVNKKGIILDTMLSIALVTCTQSAFEAMKNSYRIQPGVQHYGCLVDLLARAGMLEEAKNVVTEMRDAHRTRLTSRTCSCWKCCHLQIAIGKHLKSFWFDCDDD</sequence>
<evidence type="ECO:0000256" key="2">
    <source>
        <dbReference type="PROSITE-ProRule" id="PRU00708"/>
    </source>
</evidence>
<dbReference type="Pfam" id="PF01535">
    <property type="entry name" value="PPR"/>
    <property type="match status" value="2"/>
</dbReference>
<evidence type="ECO:0000313" key="4">
    <source>
        <dbReference type="Proteomes" id="UP001457282"/>
    </source>
</evidence>
<dbReference type="Gene3D" id="1.25.40.10">
    <property type="entry name" value="Tetratricopeptide repeat domain"/>
    <property type="match status" value="1"/>
</dbReference>